<accession>A0A846MS35</accession>
<protein>
    <submittedName>
        <fullName evidence="2">tRNA threonylcarbamoyl adenosine modification protein (Sua5/YciO/YrdC/YwlC family)</fullName>
    </submittedName>
</protein>
<dbReference type="SUPFAM" id="SSF55821">
    <property type="entry name" value="YrdC/RibB"/>
    <property type="match status" value="1"/>
</dbReference>
<reference evidence="2 3" key="1">
    <citation type="submission" date="2020-03" db="EMBL/GenBank/DDBJ databases">
        <title>Genomic Encyclopedia of Type Strains, Phase IV (KMG-IV): sequencing the most valuable type-strain genomes for metagenomic binning, comparative biology and taxonomic classification.</title>
        <authorList>
            <person name="Goeker M."/>
        </authorList>
    </citation>
    <scope>NUCLEOTIDE SEQUENCE [LARGE SCALE GENOMIC DNA]</scope>
    <source>
        <strain evidence="2 3">DSM 5718</strain>
    </source>
</reference>
<dbReference type="AlphaFoldDB" id="A0A846MS35"/>
<dbReference type="PANTHER" id="PTHR42828:SF3">
    <property type="entry name" value="THREONYLCARBAMOYL-AMP SYNTHASE"/>
    <property type="match status" value="1"/>
</dbReference>
<dbReference type="Pfam" id="PF01300">
    <property type="entry name" value="Sua5_yciO_yrdC"/>
    <property type="match status" value="1"/>
</dbReference>
<dbReference type="Proteomes" id="UP000537126">
    <property type="component" value="Unassembled WGS sequence"/>
</dbReference>
<dbReference type="PANTHER" id="PTHR42828">
    <property type="entry name" value="DHBP SYNTHASE RIBB-LIKE ALPHA/BETA DOMAIN-CONTAINING PROTEIN"/>
    <property type="match status" value="1"/>
</dbReference>
<dbReference type="InterPro" id="IPR052532">
    <property type="entry name" value="SUA5_domain"/>
</dbReference>
<dbReference type="PROSITE" id="PS51163">
    <property type="entry name" value="YRDC"/>
    <property type="match status" value="1"/>
</dbReference>
<dbReference type="GO" id="GO:0003725">
    <property type="term" value="F:double-stranded RNA binding"/>
    <property type="evidence" value="ECO:0007669"/>
    <property type="project" value="InterPro"/>
</dbReference>
<feature type="domain" description="YrdC-like" evidence="1">
    <location>
        <begin position="15"/>
        <end position="202"/>
    </location>
</feature>
<evidence type="ECO:0000259" key="1">
    <source>
        <dbReference type="PROSITE" id="PS51163"/>
    </source>
</evidence>
<name>A0A846MS35_9BACT</name>
<keyword evidence="3" id="KW-1185">Reference proteome</keyword>
<dbReference type="NCBIfam" id="TIGR00057">
    <property type="entry name" value="L-threonylcarbamoyladenylate synthase"/>
    <property type="match status" value="1"/>
</dbReference>
<dbReference type="InterPro" id="IPR017945">
    <property type="entry name" value="DHBP_synth_RibB-like_a/b_dom"/>
</dbReference>
<sequence>MAAELLKIHPQNPEERKIRKVVECLKEGGVIIYPTDTVYGIGCDIHKKQAVERLCRIKGVEPQKARLSFICHDLSHIAEYAKVETPIFKIMKKALPGPFTFILPANSKAPDGVLYKRNTVGIRVPDNPIPRMIVQQLGNPIITSSIHDEDEIIEYTTDPEEIYERFKHLVDIVIDGGAGNNVPSTIVDCSNGEIEVIREGAGDISMYL</sequence>
<organism evidence="2 3">
    <name type="scientific">Thermonema lapsum</name>
    <dbReference type="NCBI Taxonomy" id="28195"/>
    <lineage>
        <taxon>Bacteria</taxon>
        <taxon>Pseudomonadati</taxon>
        <taxon>Bacteroidota</taxon>
        <taxon>Cytophagia</taxon>
        <taxon>Cytophagales</taxon>
        <taxon>Thermonemataceae</taxon>
        <taxon>Thermonema</taxon>
    </lineage>
</organism>
<evidence type="ECO:0000313" key="3">
    <source>
        <dbReference type="Proteomes" id="UP000537126"/>
    </source>
</evidence>
<proteinExistence type="predicted"/>
<evidence type="ECO:0000313" key="2">
    <source>
        <dbReference type="EMBL" id="NIK74160.1"/>
    </source>
</evidence>
<dbReference type="InterPro" id="IPR006070">
    <property type="entry name" value="Sua5-like_dom"/>
</dbReference>
<dbReference type="RefSeq" id="WP_166919560.1">
    <property type="nucleotide sequence ID" value="NZ_JAASRN010000002.1"/>
</dbReference>
<dbReference type="Gene3D" id="3.90.870.10">
    <property type="entry name" value="DHBP synthase"/>
    <property type="match status" value="1"/>
</dbReference>
<gene>
    <name evidence="2" type="ORF">FHS56_001673</name>
</gene>
<dbReference type="EMBL" id="JAASRN010000002">
    <property type="protein sequence ID" value="NIK74160.1"/>
    <property type="molecule type" value="Genomic_DNA"/>
</dbReference>
<comment type="caution">
    <text evidence="2">The sequence shown here is derived from an EMBL/GenBank/DDBJ whole genome shotgun (WGS) entry which is preliminary data.</text>
</comment>